<feature type="compositionally biased region" description="Basic and acidic residues" evidence="1">
    <location>
        <begin position="245"/>
        <end position="261"/>
    </location>
</feature>
<reference evidence="2 3" key="1">
    <citation type="journal article" date="2023" name="Hortic Res">
        <title>Pangenome of water caltrop reveals structural variations and asymmetric subgenome divergence after allopolyploidization.</title>
        <authorList>
            <person name="Zhang X."/>
            <person name="Chen Y."/>
            <person name="Wang L."/>
            <person name="Yuan Y."/>
            <person name="Fang M."/>
            <person name="Shi L."/>
            <person name="Lu R."/>
            <person name="Comes H.P."/>
            <person name="Ma Y."/>
            <person name="Chen Y."/>
            <person name="Huang G."/>
            <person name="Zhou Y."/>
            <person name="Zheng Z."/>
            <person name="Qiu Y."/>
        </authorList>
    </citation>
    <scope>NUCLEOTIDE SEQUENCE [LARGE SCALE GENOMIC DNA]</scope>
    <source>
        <strain evidence="2">F231</strain>
    </source>
</reference>
<accession>A0AAN7LEP4</accession>
<name>A0AAN7LEP4_TRANT</name>
<dbReference type="Proteomes" id="UP001346149">
    <property type="component" value="Unassembled WGS sequence"/>
</dbReference>
<dbReference type="EMBL" id="JAXQNO010000013">
    <property type="protein sequence ID" value="KAK4785202.1"/>
    <property type="molecule type" value="Genomic_DNA"/>
</dbReference>
<evidence type="ECO:0000256" key="1">
    <source>
        <dbReference type="SAM" id="MobiDB-lite"/>
    </source>
</evidence>
<proteinExistence type="predicted"/>
<comment type="caution">
    <text evidence="2">The sequence shown here is derived from an EMBL/GenBank/DDBJ whole genome shotgun (WGS) entry which is preliminary data.</text>
</comment>
<gene>
    <name evidence="2" type="ORF">SAY86_001891</name>
</gene>
<organism evidence="2 3">
    <name type="scientific">Trapa natans</name>
    <name type="common">Water chestnut</name>
    <dbReference type="NCBI Taxonomy" id="22666"/>
    <lineage>
        <taxon>Eukaryota</taxon>
        <taxon>Viridiplantae</taxon>
        <taxon>Streptophyta</taxon>
        <taxon>Embryophyta</taxon>
        <taxon>Tracheophyta</taxon>
        <taxon>Spermatophyta</taxon>
        <taxon>Magnoliopsida</taxon>
        <taxon>eudicotyledons</taxon>
        <taxon>Gunneridae</taxon>
        <taxon>Pentapetalae</taxon>
        <taxon>rosids</taxon>
        <taxon>malvids</taxon>
        <taxon>Myrtales</taxon>
        <taxon>Lythraceae</taxon>
        <taxon>Trapa</taxon>
    </lineage>
</organism>
<dbReference type="AlphaFoldDB" id="A0AAN7LEP4"/>
<protein>
    <submittedName>
        <fullName evidence="2">Uncharacterized protein</fullName>
    </submittedName>
</protein>
<feature type="region of interest" description="Disordered" evidence="1">
    <location>
        <begin position="245"/>
        <end position="275"/>
    </location>
</feature>
<evidence type="ECO:0000313" key="2">
    <source>
        <dbReference type="EMBL" id="KAK4785202.1"/>
    </source>
</evidence>
<evidence type="ECO:0000313" key="3">
    <source>
        <dbReference type="Proteomes" id="UP001346149"/>
    </source>
</evidence>
<sequence>MADSPAARGDVGVDELMGVLEEQRRSCQRRRKLRQGDRRDLNRRDFRGLQQRRRVLPLWERPRQEQGLEERASLHHRLQKLPLLRQELLRHGQRVVGSRRGLAWRRKDEVSDGGGRDDTVLAVGRREASGESDVGGVLLHGSPGLILDARDTGHGPNSRRRCNLLLKEEVLVESLAVLVQSLVPLPSSRLEEPPELGHLDVSSLQFLPSRRLRFIQLAGDVEEALPHLFHALQFINKIRGSAQNTHERELPVQEKMERQSERWNPTFSCGEQARL</sequence>
<keyword evidence="3" id="KW-1185">Reference proteome</keyword>